<keyword evidence="3" id="KW-1185">Reference proteome</keyword>
<comment type="caution">
    <text evidence="2">The sequence shown here is derived from an EMBL/GenBank/DDBJ whole genome shotgun (WGS) entry which is preliminary data.</text>
</comment>
<evidence type="ECO:0000256" key="1">
    <source>
        <dbReference type="SAM" id="MobiDB-lite"/>
    </source>
</evidence>
<evidence type="ECO:0000313" key="3">
    <source>
        <dbReference type="Proteomes" id="UP001597399"/>
    </source>
</evidence>
<dbReference type="PANTHER" id="PTHR34071">
    <property type="entry name" value="5-NITROIMIDAZOLE ANTIBIOTICS RESISTANCE PROTEIN, NIMA-FAMILY-RELATED PROTEIN-RELATED"/>
    <property type="match status" value="1"/>
</dbReference>
<evidence type="ECO:0000313" key="2">
    <source>
        <dbReference type="EMBL" id="MFD2693523.1"/>
    </source>
</evidence>
<dbReference type="Proteomes" id="UP001597399">
    <property type="component" value="Unassembled WGS sequence"/>
</dbReference>
<sequence length="183" mass="20805">MRPLRKSMLECKDQGKINQFLIHARIGFLGLSDKDYPYVVPLNFVWYNDKIYFHGADAGKKADLMKTNANICFTVCEEYGTMAHPVPAHTDTAYMSVIVFGKVTHLTDWNEATEAMQKLLDKYVPGYYNRALSRNHVKKYRSSMGSTTAVFCLHPEVLTAKEKPLDQNRKFEPGMKAGKSEGD</sequence>
<dbReference type="InterPro" id="IPR024747">
    <property type="entry name" value="Pyridox_Oxase-rel"/>
</dbReference>
<accession>A0ABW5S238</accession>
<dbReference type="InterPro" id="IPR012349">
    <property type="entry name" value="Split_barrel_FMN-bd"/>
</dbReference>
<name>A0ABW5S238_9BACL</name>
<dbReference type="Pfam" id="PF12900">
    <property type="entry name" value="Pyridox_ox_2"/>
    <property type="match status" value="1"/>
</dbReference>
<dbReference type="RefSeq" id="WP_253060483.1">
    <property type="nucleotide sequence ID" value="NZ_JAMXWM010000005.1"/>
</dbReference>
<protein>
    <submittedName>
        <fullName evidence="2">Pyridoxamine 5'-phosphate oxidase family protein</fullName>
    </submittedName>
</protein>
<gene>
    <name evidence="2" type="ORF">ACFSUE_07770</name>
</gene>
<feature type="region of interest" description="Disordered" evidence="1">
    <location>
        <begin position="164"/>
        <end position="183"/>
    </location>
</feature>
<dbReference type="PANTHER" id="PTHR34071:SF2">
    <property type="entry name" value="FLAVIN-NUCLEOTIDE-BINDING PROTEIN"/>
    <property type="match status" value="1"/>
</dbReference>
<dbReference type="EMBL" id="JBHUMQ010000017">
    <property type="protein sequence ID" value="MFD2693523.1"/>
    <property type="molecule type" value="Genomic_DNA"/>
</dbReference>
<proteinExistence type="predicted"/>
<organism evidence="2 3">
    <name type="scientific">Sporolactobacillus shoreicorticis</name>
    <dbReference type="NCBI Taxonomy" id="1923877"/>
    <lineage>
        <taxon>Bacteria</taxon>
        <taxon>Bacillati</taxon>
        <taxon>Bacillota</taxon>
        <taxon>Bacilli</taxon>
        <taxon>Bacillales</taxon>
        <taxon>Sporolactobacillaceae</taxon>
        <taxon>Sporolactobacillus</taxon>
    </lineage>
</organism>
<dbReference type="Gene3D" id="2.30.110.10">
    <property type="entry name" value="Electron Transport, Fmn-binding Protein, Chain A"/>
    <property type="match status" value="1"/>
</dbReference>
<dbReference type="SUPFAM" id="SSF50475">
    <property type="entry name" value="FMN-binding split barrel"/>
    <property type="match status" value="1"/>
</dbReference>
<reference evidence="3" key="1">
    <citation type="journal article" date="2019" name="Int. J. Syst. Evol. Microbiol.">
        <title>The Global Catalogue of Microorganisms (GCM) 10K type strain sequencing project: providing services to taxonomists for standard genome sequencing and annotation.</title>
        <authorList>
            <consortium name="The Broad Institute Genomics Platform"/>
            <consortium name="The Broad Institute Genome Sequencing Center for Infectious Disease"/>
            <person name="Wu L."/>
            <person name="Ma J."/>
        </authorList>
    </citation>
    <scope>NUCLEOTIDE SEQUENCE [LARGE SCALE GENOMIC DNA]</scope>
    <source>
        <strain evidence="3">TISTR 2466</strain>
    </source>
</reference>